<organism evidence="2 3">
    <name type="scientific">Corynespora cassiicola Philippines</name>
    <dbReference type="NCBI Taxonomy" id="1448308"/>
    <lineage>
        <taxon>Eukaryota</taxon>
        <taxon>Fungi</taxon>
        <taxon>Dikarya</taxon>
        <taxon>Ascomycota</taxon>
        <taxon>Pezizomycotina</taxon>
        <taxon>Dothideomycetes</taxon>
        <taxon>Pleosporomycetidae</taxon>
        <taxon>Pleosporales</taxon>
        <taxon>Corynesporascaceae</taxon>
        <taxon>Corynespora</taxon>
    </lineage>
</organism>
<evidence type="ECO:0000256" key="1">
    <source>
        <dbReference type="SAM" id="MobiDB-lite"/>
    </source>
</evidence>
<dbReference type="AlphaFoldDB" id="A0A2T2NKU9"/>
<reference evidence="2 3" key="1">
    <citation type="journal article" date="2018" name="Front. Microbiol.">
        <title>Genome-Wide Analysis of Corynespora cassiicola Leaf Fall Disease Putative Effectors.</title>
        <authorList>
            <person name="Lopez D."/>
            <person name="Ribeiro S."/>
            <person name="Label P."/>
            <person name="Fumanal B."/>
            <person name="Venisse J.S."/>
            <person name="Kohler A."/>
            <person name="de Oliveira R.R."/>
            <person name="Labutti K."/>
            <person name="Lipzen A."/>
            <person name="Lail K."/>
            <person name="Bauer D."/>
            <person name="Ohm R.A."/>
            <person name="Barry K.W."/>
            <person name="Spatafora J."/>
            <person name="Grigoriev I.V."/>
            <person name="Martin F.M."/>
            <person name="Pujade-Renaud V."/>
        </authorList>
    </citation>
    <scope>NUCLEOTIDE SEQUENCE [LARGE SCALE GENOMIC DNA]</scope>
    <source>
        <strain evidence="2 3">Philippines</strain>
    </source>
</reference>
<evidence type="ECO:0000313" key="3">
    <source>
        <dbReference type="Proteomes" id="UP000240883"/>
    </source>
</evidence>
<gene>
    <name evidence="2" type="ORF">BS50DRAFT_574522</name>
</gene>
<protein>
    <submittedName>
        <fullName evidence="2">Uncharacterized protein</fullName>
    </submittedName>
</protein>
<sequence length="60" mass="5870">MTTVPKKGGIGGIPGSITHPHSCPSPPPILASAAVTTRVIASPPPRSTASSLVPGPAHPN</sequence>
<dbReference type="Proteomes" id="UP000240883">
    <property type="component" value="Unassembled WGS sequence"/>
</dbReference>
<feature type="region of interest" description="Disordered" evidence="1">
    <location>
        <begin position="1"/>
        <end position="27"/>
    </location>
</feature>
<accession>A0A2T2NKU9</accession>
<evidence type="ECO:0000313" key="2">
    <source>
        <dbReference type="EMBL" id="PSN66047.1"/>
    </source>
</evidence>
<dbReference type="EMBL" id="KZ678136">
    <property type="protein sequence ID" value="PSN66047.1"/>
    <property type="molecule type" value="Genomic_DNA"/>
</dbReference>
<proteinExistence type="predicted"/>
<keyword evidence="3" id="KW-1185">Reference proteome</keyword>
<name>A0A2T2NKU9_CORCC</name>